<dbReference type="InterPro" id="IPR026588">
    <property type="entry name" value="Choice_anch_A"/>
</dbReference>
<dbReference type="InterPro" id="IPR013783">
    <property type="entry name" value="Ig-like_fold"/>
</dbReference>
<dbReference type="SMART" id="SM00089">
    <property type="entry name" value="PKD"/>
    <property type="match status" value="2"/>
</dbReference>
<feature type="signal peptide" evidence="2">
    <location>
        <begin position="1"/>
        <end position="26"/>
    </location>
</feature>
<organism evidence="4 5">
    <name type="scientific">Flavobacterium arcticum</name>
    <dbReference type="NCBI Taxonomy" id="1784713"/>
    <lineage>
        <taxon>Bacteria</taxon>
        <taxon>Pseudomonadati</taxon>
        <taxon>Bacteroidota</taxon>
        <taxon>Flavobacteriia</taxon>
        <taxon>Flavobacteriales</taxon>
        <taxon>Flavobacteriaceae</taxon>
        <taxon>Flavobacterium</taxon>
    </lineage>
</organism>
<keyword evidence="5" id="KW-1185">Reference proteome</keyword>
<dbReference type="InterPro" id="IPR026444">
    <property type="entry name" value="Secre_tail"/>
</dbReference>
<feature type="chain" id="PRO_5016666452" evidence="2">
    <location>
        <begin position="27"/>
        <end position="1089"/>
    </location>
</feature>
<name>A0A345HA21_9FLAO</name>
<evidence type="ECO:0000313" key="5">
    <source>
        <dbReference type="Proteomes" id="UP000253951"/>
    </source>
</evidence>
<dbReference type="AlphaFoldDB" id="A0A345HA21"/>
<dbReference type="NCBIfam" id="TIGR04183">
    <property type="entry name" value="Por_Secre_tail"/>
    <property type="match status" value="1"/>
</dbReference>
<evidence type="ECO:0000259" key="3">
    <source>
        <dbReference type="PROSITE" id="PS50093"/>
    </source>
</evidence>
<evidence type="ECO:0000256" key="2">
    <source>
        <dbReference type="SAM" id="SignalP"/>
    </source>
</evidence>
<accession>A0A345HA21</accession>
<evidence type="ECO:0000313" key="4">
    <source>
        <dbReference type="EMBL" id="AXG73431.1"/>
    </source>
</evidence>
<dbReference type="InterPro" id="IPR000601">
    <property type="entry name" value="PKD_dom"/>
</dbReference>
<dbReference type="CDD" id="cd00146">
    <property type="entry name" value="PKD"/>
    <property type="match status" value="2"/>
</dbReference>
<gene>
    <name evidence="4" type="ORF">DVK85_03960</name>
</gene>
<dbReference type="PROSITE" id="PS50093">
    <property type="entry name" value="PKD"/>
    <property type="match status" value="1"/>
</dbReference>
<dbReference type="Pfam" id="PF18911">
    <property type="entry name" value="PKD_4"/>
    <property type="match status" value="1"/>
</dbReference>
<dbReference type="Pfam" id="PF20597">
    <property type="entry name" value="pAdhesive_15"/>
    <property type="match status" value="1"/>
</dbReference>
<proteinExistence type="predicted"/>
<sequence length="1089" mass="119776">MFQKIPKIMLAAFAAISLLYSNKSYSQSPTAPAQGFNVFAENNMTLITNESEGPVACGGDLTVQGNYQAAVHDAGDFTVNGVKIGVLIGGKVNYQSGNALQVNSNGYIKIGNGNGSYVWYYDQNNAASPIRITPSSNYNSSPKIMLQANSNQLNVGVSNNPVFEDNLIDFSSAFQTMETTSLSISQCSGNAQLTNPNGQSIPNTSLPNQVKINLQNGVNYLNVTGADMNNVQVFTYNQQPSASKILIINVDAPGNFNWSVWNQAGIGFNQCPYILYNFYNTTTLNIVGNSTIEGTVFAPFADITKTVNQSNIEGQVIGKSLVHGGGEMHYAKFAPSITGCAPVAGVAPTAEFGVNNTTQCLNNNEFTFNNTSNTGTAVQPGAPLSYSWDFGDGTTSTDMNPVKVYTTAGTYDVTLTTTNTYGSDNETIQVVVNATTNAVVTQSTLTSGSGSITKQFTLTNSTDFTDFSWALSGEGTGLFTNQNIVNFEFTQAGYYEITVTTIDNNGCENTTIVPVVIASEDVSTGNNGGLESESLGDVVSKRYVHRKMKSVPVVLKKTNATLYKKNTLISSFAARSGEGQTLLDMFPEQLTTGDVAHITSPTDILDYTIAQEVLSVDFSLAEETKAVVLGVKTEDKVYNHTKASCDRLRGAEILNVKTIQVEGYNFLMQAIKQRSGVTEYAISFAIGKNNNDSNYLLQTNWFVKEYTALNDVYNFQVWATTPEATEKLVTDILNNLRSYLPVQQTEIQKLPKTYAAKVSREGLDMVLKLKSTKQAQNIEISMDEVYSETNGFALRYNPFISEKEQTVRLEIKDGYEYDGMIKVDGEIQDVFYHADGNWGLDYDATYTTINNYFVYNDFERVYENDEMPVHRNVQLKAHSEYDYLTLYKSLLPGNLPADYTEYEFLSFKAKGSGLLELGLVKSTVEEWKHQYRAIINVGEEEQTYYVPFDFFTSTGTTQKITADDLSMITFTFLPVEAGTNDLDLTIENVRFIKSAPEGYEELLNTMVNEFMVYPNPSRGNVNCLLYSDAASTATVTLHDITGKVIYSAPVNLEEGRNELDFNFNVPSGLMFFNITSPTMDFGTSKIIFQ</sequence>
<protein>
    <submittedName>
        <fullName evidence="4">Choice-of-anchor A family protein</fullName>
    </submittedName>
</protein>
<dbReference type="NCBIfam" id="TIGR04215">
    <property type="entry name" value="choice_anch_A"/>
    <property type="match status" value="1"/>
</dbReference>
<dbReference type="Pfam" id="PF18962">
    <property type="entry name" value="Por_Secre_tail"/>
    <property type="match status" value="1"/>
</dbReference>
<feature type="domain" description="PKD" evidence="3">
    <location>
        <begin position="381"/>
        <end position="439"/>
    </location>
</feature>
<dbReference type="Gene3D" id="2.60.40.10">
    <property type="entry name" value="Immunoglobulins"/>
    <property type="match status" value="1"/>
</dbReference>
<keyword evidence="1 2" id="KW-0732">Signal</keyword>
<dbReference type="KEGG" id="fat:DVK85_03960"/>
<dbReference type="EMBL" id="CP031188">
    <property type="protein sequence ID" value="AXG73431.1"/>
    <property type="molecule type" value="Genomic_DNA"/>
</dbReference>
<reference evidence="4 5" key="1">
    <citation type="submission" date="2018-07" db="EMBL/GenBank/DDBJ databases">
        <title>Complete genome sequence of Flavobacterium arcticum type strain SM1502T.</title>
        <authorList>
            <person name="Li Y."/>
            <person name="Li D.-D."/>
        </authorList>
    </citation>
    <scope>NUCLEOTIDE SEQUENCE [LARGE SCALE GENOMIC DNA]</scope>
    <source>
        <strain evidence="4 5">SM1502</strain>
    </source>
</reference>
<dbReference type="RefSeq" id="WP_114677192.1">
    <property type="nucleotide sequence ID" value="NZ_CP031188.1"/>
</dbReference>
<dbReference type="OrthoDB" id="1204817at2"/>
<dbReference type="SUPFAM" id="SSF49299">
    <property type="entry name" value="PKD domain"/>
    <property type="match status" value="2"/>
</dbReference>
<dbReference type="InterPro" id="IPR022409">
    <property type="entry name" value="PKD/Chitinase_dom"/>
</dbReference>
<dbReference type="Proteomes" id="UP000253951">
    <property type="component" value="Chromosome"/>
</dbReference>
<evidence type="ECO:0000256" key="1">
    <source>
        <dbReference type="ARBA" id="ARBA00022729"/>
    </source>
</evidence>
<dbReference type="InterPro" id="IPR035986">
    <property type="entry name" value="PKD_dom_sf"/>
</dbReference>